<proteinExistence type="predicted"/>
<feature type="region of interest" description="Disordered" evidence="1">
    <location>
        <begin position="58"/>
        <end position="91"/>
    </location>
</feature>
<sequence>MKADVLTSIQIALGFLYSLPSQNKEAAEHGVNRIGEEFRLDVNRPHRTQAIQALGSVRQPAVPVPPTRNADARQDLRHDNSNNGPAQALLG</sequence>
<dbReference type="EMBL" id="JALJOT010000003">
    <property type="protein sequence ID" value="KAK9916546.1"/>
    <property type="molecule type" value="Genomic_DNA"/>
</dbReference>
<gene>
    <name evidence="2" type="ORF">WJX75_003916</name>
</gene>
<keyword evidence="3" id="KW-1185">Reference proteome</keyword>
<reference evidence="2 3" key="1">
    <citation type="journal article" date="2024" name="Nat. Commun.">
        <title>Phylogenomics reveals the evolutionary origins of lichenization in chlorophyte algae.</title>
        <authorList>
            <person name="Puginier C."/>
            <person name="Libourel C."/>
            <person name="Otte J."/>
            <person name="Skaloud P."/>
            <person name="Haon M."/>
            <person name="Grisel S."/>
            <person name="Petersen M."/>
            <person name="Berrin J.G."/>
            <person name="Delaux P.M."/>
            <person name="Dal Grande F."/>
            <person name="Keller J."/>
        </authorList>
    </citation>
    <scope>NUCLEOTIDE SEQUENCE [LARGE SCALE GENOMIC DNA]</scope>
    <source>
        <strain evidence="2 3">SAG 216-7</strain>
    </source>
</reference>
<comment type="caution">
    <text evidence="2">The sequence shown here is derived from an EMBL/GenBank/DDBJ whole genome shotgun (WGS) entry which is preliminary data.</text>
</comment>
<protein>
    <submittedName>
        <fullName evidence="2">Uncharacterized protein</fullName>
    </submittedName>
</protein>
<dbReference type="Proteomes" id="UP001491310">
    <property type="component" value="Unassembled WGS sequence"/>
</dbReference>
<feature type="compositionally biased region" description="Basic and acidic residues" evidence="1">
    <location>
        <begin position="70"/>
        <end position="80"/>
    </location>
</feature>
<evidence type="ECO:0000256" key="1">
    <source>
        <dbReference type="SAM" id="MobiDB-lite"/>
    </source>
</evidence>
<name>A0ABR2YXZ1_9CHLO</name>
<accession>A0ABR2YXZ1</accession>
<evidence type="ECO:0000313" key="3">
    <source>
        <dbReference type="Proteomes" id="UP001491310"/>
    </source>
</evidence>
<evidence type="ECO:0000313" key="2">
    <source>
        <dbReference type="EMBL" id="KAK9916546.1"/>
    </source>
</evidence>
<organism evidence="2 3">
    <name type="scientific">Coccomyxa subellipsoidea</name>
    <dbReference type="NCBI Taxonomy" id="248742"/>
    <lineage>
        <taxon>Eukaryota</taxon>
        <taxon>Viridiplantae</taxon>
        <taxon>Chlorophyta</taxon>
        <taxon>core chlorophytes</taxon>
        <taxon>Trebouxiophyceae</taxon>
        <taxon>Trebouxiophyceae incertae sedis</taxon>
        <taxon>Coccomyxaceae</taxon>
        <taxon>Coccomyxa</taxon>
    </lineage>
</organism>